<organism evidence="2 3">
    <name type="scientific">Acinetobacter calcoaceticus ANC 3811</name>
    <dbReference type="NCBI Taxonomy" id="1217690"/>
    <lineage>
        <taxon>Bacteria</taxon>
        <taxon>Pseudomonadati</taxon>
        <taxon>Pseudomonadota</taxon>
        <taxon>Gammaproteobacteria</taxon>
        <taxon>Moraxellales</taxon>
        <taxon>Moraxellaceae</taxon>
        <taxon>Acinetobacter</taxon>
        <taxon>Acinetobacter calcoaceticus/baumannii complex</taxon>
    </lineage>
</organism>
<evidence type="ECO:0000256" key="1">
    <source>
        <dbReference type="SAM" id="SignalP"/>
    </source>
</evidence>
<feature type="signal peptide" evidence="1">
    <location>
        <begin position="1"/>
        <end position="25"/>
    </location>
</feature>
<comment type="caution">
    <text evidence="2">The sequence shown here is derived from an EMBL/GenBank/DDBJ whole genome shotgun (WGS) entry which is preliminary data.</text>
</comment>
<evidence type="ECO:0000313" key="2">
    <source>
        <dbReference type="EMBL" id="EOQ63666.1"/>
    </source>
</evidence>
<feature type="chain" id="PRO_5004468942" description="DUF306 domain-containing protein" evidence="1">
    <location>
        <begin position="26"/>
        <end position="135"/>
    </location>
</feature>
<dbReference type="AlphaFoldDB" id="R8Y3F1"/>
<sequence>MNKTMLGLVVVPLILSGCVSPTTQMANNKFSEVQPSTPSVSGIWTISIGPSISTIKLDSDGNGILCDDTSGHVVFNKVKYANNMIYIENGMTLEVKLLNKDLLEARITLSASNSNMVYKADNDLKAASLKCAKEI</sequence>
<keyword evidence="1" id="KW-0732">Signal</keyword>
<evidence type="ECO:0008006" key="4">
    <source>
        <dbReference type="Google" id="ProtNLM"/>
    </source>
</evidence>
<dbReference type="Proteomes" id="UP000014041">
    <property type="component" value="Unassembled WGS sequence"/>
</dbReference>
<evidence type="ECO:0000313" key="3">
    <source>
        <dbReference type="Proteomes" id="UP000014041"/>
    </source>
</evidence>
<dbReference type="PROSITE" id="PS51257">
    <property type="entry name" value="PROKAR_LIPOPROTEIN"/>
    <property type="match status" value="1"/>
</dbReference>
<gene>
    <name evidence="2" type="ORF">F935_01295</name>
</gene>
<dbReference type="PATRIC" id="fig|1217690.3.peg.1275"/>
<proteinExistence type="predicted"/>
<name>R8Y3F1_ACICA</name>
<accession>R8Y3F1</accession>
<reference evidence="2 3" key="1">
    <citation type="submission" date="2013-02" db="EMBL/GenBank/DDBJ databases">
        <title>The Genome Sequence of Acinetobacter sp. ANC 3811.</title>
        <authorList>
            <consortium name="The Broad Institute Genome Sequencing Platform"/>
            <consortium name="The Broad Institute Genome Sequencing Center for Infectious Disease"/>
            <person name="Cerqueira G."/>
            <person name="Feldgarden M."/>
            <person name="Courvalin P."/>
            <person name="Perichon B."/>
            <person name="Grillot-Courvalin C."/>
            <person name="Clermont D."/>
            <person name="Rocha E."/>
            <person name="Yoon E.-J."/>
            <person name="Nemec A."/>
            <person name="Walker B."/>
            <person name="Young S.K."/>
            <person name="Zeng Q."/>
            <person name="Gargeya S."/>
            <person name="Fitzgerald M."/>
            <person name="Haas B."/>
            <person name="Abouelleil A."/>
            <person name="Alvarado L."/>
            <person name="Arachchi H.M."/>
            <person name="Berlin A.M."/>
            <person name="Chapman S.B."/>
            <person name="Dewar J."/>
            <person name="Goldberg J."/>
            <person name="Griggs A."/>
            <person name="Gujja S."/>
            <person name="Hansen M."/>
            <person name="Howarth C."/>
            <person name="Imamovic A."/>
            <person name="Larimer J."/>
            <person name="McCowan C."/>
            <person name="Murphy C."/>
            <person name="Neiman D."/>
            <person name="Pearson M."/>
            <person name="Priest M."/>
            <person name="Roberts A."/>
            <person name="Saif S."/>
            <person name="Shea T."/>
            <person name="Sisk P."/>
            <person name="Sykes S."/>
            <person name="Wortman J."/>
            <person name="Nusbaum C."/>
            <person name="Birren B."/>
        </authorList>
    </citation>
    <scope>NUCLEOTIDE SEQUENCE [LARGE SCALE GENOMIC DNA]</scope>
    <source>
        <strain evidence="2 3">ANC 3811</strain>
    </source>
</reference>
<protein>
    <recommendedName>
        <fullName evidence="4">DUF306 domain-containing protein</fullName>
    </recommendedName>
</protein>
<dbReference type="RefSeq" id="WP_016138172.1">
    <property type="nucleotide sequence ID" value="NZ_KB976986.1"/>
</dbReference>
<dbReference type="NCBIfam" id="NF045606">
    <property type="entry name" value="lipo_J517_1871"/>
    <property type="match status" value="1"/>
</dbReference>
<dbReference type="InterPro" id="IPR054659">
    <property type="entry name" value="J517_1871_lipoprot"/>
</dbReference>
<dbReference type="HOGENOM" id="CLU_155680_0_0_6"/>
<dbReference type="EMBL" id="APQJ01000007">
    <property type="protein sequence ID" value="EOQ63666.1"/>
    <property type="molecule type" value="Genomic_DNA"/>
</dbReference>